<accession>A0A392QBA5</accession>
<dbReference type="Proteomes" id="UP000265520">
    <property type="component" value="Unassembled WGS sequence"/>
</dbReference>
<sequence>MTLVKGEKGRPVMKTLTKSVTRLNQIQRMNQVMKKGREGKVTMTTKNIEKDHLVTTGVKAKSKIIKKMLITEGRITMKIKNTEKDHPVTTRVKAKSETIKKMLMTDMITSRGQEDMLQK</sequence>
<keyword evidence="2" id="KW-1185">Reference proteome</keyword>
<dbReference type="EMBL" id="LXQA010123569">
    <property type="protein sequence ID" value="MCI21159.1"/>
    <property type="molecule type" value="Genomic_DNA"/>
</dbReference>
<comment type="caution">
    <text evidence="1">The sequence shown here is derived from an EMBL/GenBank/DDBJ whole genome shotgun (WGS) entry which is preliminary data.</text>
</comment>
<evidence type="ECO:0000313" key="1">
    <source>
        <dbReference type="EMBL" id="MCI21159.1"/>
    </source>
</evidence>
<organism evidence="1 2">
    <name type="scientific">Trifolium medium</name>
    <dbReference type="NCBI Taxonomy" id="97028"/>
    <lineage>
        <taxon>Eukaryota</taxon>
        <taxon>Viridiplantae</taxon>
        <taxon>Streptophyta</taxon>
        <taxon>Embryophyta</taxon>
        <taxon>Tracheophyta</taxon>
        <taxon>Spermatophyta</taxon>
        <taxon>Magnoliopsida</taxon>
        <taxon>eudicotyledons</taxon>
        <taxon>Gunneridae</taxon>
        <taxon>Pentapetalae</taxon>
        <taxon>rosids</taxon>
        <taxon>fabids</taxon>
        <taxon>Fabales</taxon>
        <taxon>Fabaceae</taxon>
        <taxon>Papilionoideae</taxon>
        <taxon>50 kb inversion clade</taxon>
        <taxon>NPAAA clade</taxon>
        <taxon>Hologalegina</taxon>
        <taxon>IRL clade</taxon>
        <taxon>Trifolieae</taxon>
        <taxon>Trifolium</taxon>
    </lineage>
</organism>
<dbReference type="AlphaFoldDB" id="A0A392QBA5"/>
<protein>
    <submittedName>
        <fullName evidence="1">Uncharacterized protein</fullName>
    </submittedName>
</protein>
<proteinExistence type="predicted"/>
<evidence type="ECO:0000313" key="2">
    <source>
        <dbReference type="Proteomes" id="UP000265520"/>
    </source>
</evidence>
<name>A0A392QBA5_9FABA</name>
<reference evidence="1 2" key="1">
    <citation type="journal article" date="2018" name="Front. Plant Sci.">
        <title>Red Clover (Trifolium pratense) and Zigzag Clover (T. medium) - A Picture of Genomic Similarities and Differences.</title>
        <authorList>
            <person name="Dluhosova J."/>
            <person name="Istvanek J."/>
            <person name="Nedelnik J."/>
            <person name="Repkova J."/>
        </authorList>
    </citation>
    <scope>NUCLEOTIDE SEQUENCE [LARGE SCALE GENOMIC DNA]</scope>
    <source>
        <strain evidence="2">cv. 10/8</strain>
        <tissue evidence="1">Leaf</tissue>
    </source>
</reference>
<feature type="non-terminal residue" evidence="1">
    <location>
        <position position="119"/>
    </location>
</feature>